<feature type="transmembrane region" description="Helical" evidence="8">
    <location>
        <begin position="317"/>
        <end position="339"/>
    </location>
</feature>
<dbReference type="Proteomes" id="UP000594262">
    <property type="component" value="Unplaced"/>
</dbReference>
<feature type="transmembrane region" description="Helical" evidence="8">
    <location>
        <begin position="240"/>
        <end position="266"/>
    </location>
</feature>
<keyword evidence="4 8" id="KW-0812">Transmembrane</keyword>
<comment type="subcellular location">
    <subcellularLocation>
        <location evidence="1">Cell membrane</location>
        <topology evidence="1">Multi-pass membrane protein</topology>
    </subcellularLocation>
</comment>
<dbReference type="GO" id="GO:0005886">
    <property type="term" value="C:plasma membrane"/>
    <property type="evidence" value="ECO:0007669"/>
    <property type="project" value="UniProtKB-SubCell"/>
</dbReference>
<keyword evidence="2" id="KW-0813">Transport</keyword>
<dbReference type="OrthoDB" id="6032509at2759"/>
<feature type="region of interest" description="Disordered" evidence="7">
    <location>
        <begin position="732"/>
        <end position="756"/>
    </location>
</feature>
<name>A0A7M5V3F5_9CNID</name>
<feature type="transmembrane region" description="Helical" evidence="8">
    <location>
        <begin position="534"/>
        <end position="551"/>
    </location>
</feature>
<dbReference type="PANTHER" id="PTHR30047">
    <property type="entry name" value="HIGH-AFFINITY CHOLINE TRANSPORT PROTEIN-RELATED"/>
    <property type="match status" value="1"/>
</dbReference>
<feature type="transmembrane region" description="Helical" evidence="8">
    <location>
        <begin position="563"/>
        <end position="586"/>
    </location>
</feature>
<dbReference type="RefSeq" id="XP_066914396.1">
    <property type="nucleotide sequence ID" value="XM_067058295.1"/>
</dbReference>
<feature type="transmembrane region" description="Helical" evidence="8">
    <location>
        <begin position="385"/>
        <end position="404"/>
    </location>
</feature>
<evidence type="ECO:0000256" key="1">
    <source>
        <dbReference type="ARBA" id="ARBA00004651"/>
    </source>
</evidence>
<dbReference type="InterPro" id="IPR000060">
    <property type="entry name" value="BCCT_transptr"/>
</dbReference>
<dbReference type="GeneID" id="136801650"/>
<feature type="transmembrane region" description="Helical" evidence="8">
    <location>
        <begin position="416"/>
        <end position="439"/>
    </location>
</feature>
<evidence type="ECO:0000256" key="8">
    <source>
        <dbReference type="SAM" id="Phobius"/>
    </source>
</evidence>
<feature type="transmembrane region" description="Helical" evidence="8">
    <location>
        <begin position="345"/>
        <end position="364"/>
    </location>
</feature>
<evidence type="ECO:0000313" key="9">
    <source>
        <dbReference type="EnsemblMetazoa" id="CLYHEMP001756.1"/>
    </source>
</evidence>
<keyword evidence="10" id="KW-1185">Reference proteome</keyword>
<keyword evidence="5 8" id="KW-1133">Transmembrane helix</keyword>
<feature type="transmembrane region" description="Helical" evidence="8">
    <location>
        <begin position="56"/>
        <end position="81"/>
    </location>
</feature>
<feature type="transmembrane region" description="Helical" evidence="8">
    <location>
        <begin position="673"/>
        <end position="692"/>
    </location>
</feature>
<feature type="transmembrane region" description="Helical" evidence="8">
    <location>
        <begin position="142"/>
        <end position="160"/>
    </location>
</feature>
<evidence type="ECO:0000313" key="10">
    <source>
        <dbReference type="Proteomes" id="UP000594262"/>
    </source>
</evidence>
<evidence type="ECO:0000256" key="3">
    <source>
        <dbReference type="ARBA" id="ARBA00022475"/>
    </source>
</evidence>
<protein>
    <submittedName>
        <fullName evidence="9">Uncharacterized protein</fullName>
    </submittedName>
</protein>
<feature type="transmembrane region" description="Helical" evidence="8">
    <location>
        <begin position="286"/>
        <end position="305"/>
    </location>
</feature>
<dbReference type="EnsemblMetazoa" id="CLYHEMT001756.1">
    <property type="protein sequence ID" value="CLYHEMP001756.1"/>
    <property type="gene ID" value="CLYHEMG001756"/>
</dbReference>
<dbReference type="GO" id="GO:0022857">
    <property type="term" value="F:transmembrane transporter activity"/>
    <property type="evidence" value="ECO:0007669"/>
    <property type="project" value="InterPro"/>
</dbReference>
<dbReference type="Pfam" id="PF02028">
    <property type="entry name" value="BCCT"/>
    <property type="match status" value="1"/>
</dbReference>
<accession>A0A7M5V3F5</accession>
<feature type="transmembrane region" description="Helical" evidence="8">
    <location>
        <begin position="497"/>
        <end position="522"/>
    </location>
</feature>
<evidence type="ECO:0000256" key="7">
    <source>
        <dbReference type="SAM" id="MobiDB-lite"/>
    </source>
</evidence>
<sequence length="768" mass="87862">MENGVLYNEVNGNLPTIPQPQRALSHREFNQNDLTERRKEFSKRCLTFRFERGDRLILSVNPLSTFIGGFLLWLVIIWAVVDHDQSAGYFNEARLWITDKCTWFYVGSQLVWVILIIIIYFKYGHLRLGLDTDRPRYNNFEYFTMVFTTGLSTGLLYDSVNGPIVGYRNENTQNLLLYQGKNTYIAQAQNSLNVTMLHWGLQGFSVYVLPCLLLSVLCYRKGLPLSARSMLYPVFGKKVFGRLGDCVDGFTIVSISFGVATSFNLGSLSMVSGARILFPELEDSQTARFIALWIVAGLSMISAAAGIRMSIRRMSQLCFLVGSIFTLTIALSDNVWYLLNLAVQSFGYYVQFFIGSSTFTAAFLQEGKDTGLYTKDEINWMHHNTVFYWGWWLGWASMVSLFSARLSKGRTIKNVIHLQFFIPMIALFVWFSITGGLAIDMQNRAIAGNITCGMDKAARKMMNVEPWVQRLGCANETYKQFFIIAEKYDDIKVFLQVLGLIITLMYFITSFDSAALVMGIISSNGDERPPLLQRMFWCITIGAVTSILLIYEEKVGRSEVSSFVILAGLPFALLLCFSAISIWRLLKLEPYWRYDTVKHWRMLYGNIKSGRLLKDVLIATLAPWYYLGQIAIREGKKTKQTDQHPNRFFKYFQFALPFYLWIFLLFLHIGFNYVNYIGWTFFIGFVILASRLRTGLRHQHGIQGNVIEDIAILVIYPFTVVQMNEQIAVREPNHRREGAPNPAFEETNVNDAGSEGNVFPEIEEEVQA</sequence>
<evidence type="ECO:0000256" key="5">
    <source>
        <dbReference type="ARBA" id="ARBA00022989"/>
    </source>
</evidence>
<dbReference type="AlphaFoldDB" id="A0A7M5V3F5"/>
<feature type="transmembrane region" description="Helical" evidence="8">
    <location>
        <begin position="103"/>
        <end position="121"/>
    </location>
</feature>
<feature type="transmembrane region" description="Helical" evidence="8">
    <location>
        <begin position="199"/>
        <end position="219"/>
    </location>
</feature>
<reference evidence="9" key="1">
    <citation type="submission" date="2021-01" db="UniProtKB">
        <authorList>
            <consortium name="EnsemblMetazoa"/>
        </authorList>
    </citation>
    <scope>IDENTIFICATION</scope>
</reference>
<keyword evidence="3" id="KW-1003">Cell membrane</keyword>
<evidence type="ECO:0000256" key="6">
    <source>
        <dbReference type="ARBA" id="ARBA00023136"/>
    </source>
</evidence>
<evidence type="ECO:0000256" key="2">
    <source>
        <dbReference type="ARBA" id="ARBA00022448"/>
    </source>
</evidence>
<evidence type="ECO:0000256" key="4">
    <source>
        <dbReference type="ARBA" id="ARBA00022692"/>
    </source>
</evidence>
<keyword evidence="6 8" id="KW-0472">Membrane</keyword>
<proteinExistence type="predicted"/>
<organism evidence="9 10">
    <name type="scientific">Clytia hemisphaerica</name>
    <dbReference type="NCBI Taxonomy" id="252671"/>
    <lineage>
        <taxon>Eukaryota</taxon>
        <taxon>Metazoa</taxon>
        <taxon>Cnidaria</taxon>
        <taxon>Hydrozoa</taxon>
        <taxon>Hydroidolina</taxon>
        <taxon>Leptothecata</taxon>
        <taxon>Obeliida</taxon>
        <taxon>Clytiidae</taxon>
        <taxon>Clytia</taxon>
    </lineage>
</organism>
<dbReference type="PANTHER" id="PTHR30047:SF7">
    <property type="entry name" value="HIGH-AFFINITY CHOLINE TRANSPORT PROTEIN"/>
    <property type="match status" value="1"/>
</dbReference>